<name>A0A7U4GIH8_YEREN</name>
<dbReference type="Pfam" id="PF01052">
    <property type="entry name" value="FliMN_C"/>
    <property type="match status" value="1"/>
</dbReference>
<evidence type="ECO:0000313" key="4">
    <source>
        <dbReference type="Proteomes" id="UP000230961"/>
    </source>
</evidence>
<dbReference type="AlphaFoldDB" id="A0A7U4GIH8"/>
<dbReference type="GO" id="GO:0050918">
    <property type="term" value="P:positive chemotaxis"/>
    <property type="evidence" value="ECO:0007669"/>
    <property type="project" value="TreeGrafter"/>
</dbReference>
<comment type="similarity">
    <text evidence="1">Belongs to the FliN/MopA/SpaO family.</text>
</comment>
<dbReference type="Proteomes" id="UP000230961">
    <property type="component" value="Chromosome"/>
</dbReference>
<accession>A0A7U4GIH8</accession>
<dbReference type="Gene3D" id="2.30.330.10">
    <property type="entry name" value="SpoA-like"/>
    <property type="match status" value="1"/>
</dbReference>
<dbReference type="GO" id="GO:0071978">
    <property type="term" value="P:bacterial-type flagellum-dependent swarming motility"/>
    <property type="evidence" value="ECO:0007669"/>
    <property type="project" value="TreeGrafter"/>
</dbReference>
<evidence type="ECO:0000259" key="2">
    <source>
        <dbReference type="Pfam" id="PF01052"/>
    </source>
</evidence>
<dbReference type="PANTHER" id="PTHR30034:SF5">
    <property type="entry name" value="SECRETION SYSTEM APPARATUS PROTEIN SSAQ"/>
    <property type="match status" value="1"/>
</dbReference>
<dbReference type="SUPFAM" id="SSF101801">
    <property type="entry name" value="Surface presentation of antigens (SPOA)"/>
    <property type="match status" value="1"/>
</dbReference>
<evidence type="ECO:0000256" key="1">
    <source>
        <dbReference type="ARBA" id="ARBA00009226"/>
    </source>
</evidence>
<organism evidence="3 4">
    <name type="scientific">Yersinia enterocolitica LC20</name>
    <dbReference type="NCBI Taxonomy" id="1443113"/>
    <lineage>
        <taxon>Bacteria</taxon>
        <taxon>Pseudomonadati</taxon>
        <taxon>Pseudomonadota</taxon>
        <taxon>Gammaproteobacteria</taxon>
        <taxon>Enterobacterales</taxon>
        <taxon>Yersiniaceae</taxon>
        <taxon>Yersinia</taxon>
    </lineage>
</organism>
<feature type="domain" description="Flagellar motor switch protein FliN-like C-terminal" evidence="2">
    <location>
        <begin position="240"/>
        <end position="310"/>
    </location>
</feature>
<dbReference type="InterPro" id="IPR001543">
    <property type="entry name" value="FliN-like_C"/>
</dbReference>
<reference evidence="3 4" key="1">
    <citation type="submission" date="2017-11" db="EMBL/GenBank/DDBJ databases">
        <title>The complete genome sequence and comparative genome analysis of Yersinia enterocolitica strain LC20.</title>
        <authorList>
            <person name="Shi G."/>
            <person name="Su M."/>
            <person name="Liang J."/>
            <person name="Gu W."/>
            <person name="Xiao Y."/>
            <person name="Zhang Z."/>
            <person name="Qiu H."/>
            <person name="Duan R."/>
            <person name="Zhang Z."/>
            <person name="Li Y."/>
            <person name="Zhang X."/>
            <person name="Ling Y."/>
            <person name="Song L."/>
            <person name="Chen M."/>
            <person name="Zhao Y."/>
            <person name="Wu J."/>
            <person name="Jing H."/>
            <person name="Xiao J."/>
            <person name="Wang X."/>
        </authorList>
    </citation>
    <scope>NUCLEOTIDE SEQUENCE [LARGE SCALE GENOMIC DNA]</scope>
    <source>
        <strain evidence="3 4">LC20</strain>
    </source>
</reference>
<dbReference type="PANTHER" id="PTHR30034">
    <property type="entry name" value="FLAGELLAR MOTOR SWITCH PROTEIN FLIM"/>
    <property type="match status" value="1"/>
</dbReference>
<dbReference type="EMBL" id="CP007448">
    <property type="protein sequence ID" value="AHM76142.1"/>
    <property type="molecule type" value="Genomic_DNA"/>
</dbReference>
<dbReference type="NCBIfam" id="NF005956">
    <property type="entry name" value="PRK08035.1"/>
    <property type="match status" value="1"/>
</dbReference>
<proteinExistence type="inferred from homology"/>
<sequence length="322" mass="34997">MLGILSAELRHLSGVIGRGRHAAGVCATLVHTEGVGIYLPLQYAGKPCGCWLSQSCWNSWLLSALATDNPQLLATELVSAMAQWAMSPLATVLPELAIHSAVPVAMTLLPQWAVVLTFELEGQQLSGVLLDWPLAALTAILSEWQCEQVTEPEVPWQTGLVLGWSRLSLYQLQHIKPGDGVRIHCAAEWEQGNCWLWPLASAQIYIKLEDGNRMTIQQINDDIDPSRDIAALPTAPQALQLDQLPQTLVMEIGRLTLPLGDIKQLDVGQTLPCQTQLYGEVNIRLHGQSVGSGSLLCCDGQFVVLINQWLTLYPCGSGNGIG</sequence>
<evidence type="ECO:0000313" key="3">
    <source>
        <dbReference type="EMBL" id="AHM76142.1"/>
    </source>
</evidence>
<gene>
    <name evidence="3" type="ORF">LC20_04890</name>
</gene>
<dbReference type="KEGG" id="yel:LC20_04890"/>
<dbReference type="GO" id="GO:0030254">
    <property type="term" value="P:protein secretion by the type III secretion system"/>
    <property type="evidence" value="ECO:0007669"/>
    <property type="project" value="InterPro"/>
</dbReference>
<protein>
    <submittedName>
        <fullName evidence="3">YscQ/HrcQ family type III secretion apparatus protein</fullName>
    </submittedName>
</protein>
<dbReference type="InterPro" id="IPR013385">
    <property type="entry name" value="T3SS_SpaO/YscQ/SpaO"/>
</dbReference>
<dbReference type="InterPro" id="IPR036429">
    <property type="entry name" value="SpoA-like_sf"/>
</dbReference>
<dbReference type="NCBIfam" id="TIGR02551">
    <property type="entry name" value="SpaO_YscQ"/>
    <property type="match status" value="1"/>
</dbReference>